<evidence type="ECO:0000313" key="2">
    <source>
        <dbReference type="Proteomes" id="UP000198935"/>
    </source>
</evidence>
<reference evidence="2" key="1">
    <citation type="submission" date="2016-10" db="EMBL/GenBank/DDBJ databases">
        <authorList>
            <person name="Varghese N."/>
            <person name="Submissions S."/>
        </authorList>
    </citation>
    <scope>NUCLEOTIDE SEQUENCE [LARGE SCALE GENOMIC DNA]</scope>
    <source>
        <strain evidence="2">SP</strain>
    </source>
</reference>
<dbReference type="EMBL" id="FNPI01000030">
    <property type="protein sequence ID" value="SDZ67548.1"/>
    <property type="molecule type" value="Genomic_DNA"/>
</dbReference>
<keyword evidence="1" id="KW-0645">Protease</keyword>
<dbReference type="AlphaFoldDB" id="A0A1H3UYZ0"/>
<dbReference type="OrthoDB" id="1947780at2"/>
<dbReference type="SUPFAM" id="SSF49452">
    <property type="entry name" value="Starch-binding domain-like"/>
    <property type="match status" value="1"/>
</dbReference>
<accession>A0A1H3UYZ0</accession>
<sequence length="742" mass="85436">MKVKVKVKHLVIGTLVGLLLFLGSAYFFQPLIQKAIIDWQITNGNIEAGKQRILEQLDNDHFTKMELIRDHMIRDSSIGRYYDIYIGPGMTSWSTEEHNLFTLEESVPYLHDYITNAPVEDYSILQAAESLATYYHRIGDFENADSAILTAMSRMTDESVYYDEFQLLRMENAVSFHENELALNMINEYRRTANMTDSMDALMKLLLLEAELRMNDGRLEEALALLNKEMPKLEDWHEQFLTEMELKGPIDEWTGSPYFYTVSRLRDQLAVMLEQGSAVSVVEGKVTNSLGEPLANVGVFLREEDMVNQTVGEEERYQTVTDSGGRYSFTGVFPGSYQLTIGLMFEQAEGFVWPVEMDDWIDTTPGETVEYSVVLTPLIEVIEPIEEEEIREKEMTFAWEAVPGAASYQLYLETVFDGYSFSSPFLSNIDRTEVTVPVEMLYDKQMGVIFDGEEGEENTFRPESILAFTNVDGTFSWYVHAYDKEGKLIAQSNGYRFRKKTETPQPYFHLKEREMTEADRLLMKGESAEAYHLYKEAVEKNSNDKHSLRMLTRLRGFEEKRDEETLTYLLALANLSPGRETLEQIADYYYGQQEWGEFAVWYGKYLAAEGGGDPTDYFKGRYAVALAHLGQLQEAKDMLYEVMEADRSHNFVGYLIAIEYYLNEQLDPAAKVAEKYKERDYGGSRPRNWTKLMEDLHGLEHDSVKEALTYYFSDQEAALTDYLQEKNEAALTNFIEALKNVN</sequence>
<protein>
    <submittedName>
        <fullName evidence="1">Carboxypeptidase regulatory-like domain-containing protein</fullName>
    </submittedName>
</protein>
<keyword evidence="1" id="KW-0378">Hydrolase</keyword>
<dbReference type="Gene3D" id="2.60.40.10">
    <property type="entry name" value="Immunoglobulins"/>
    <property type="match status" value="1"/>
</dbReference>
<dbReference type="InterPro" id="IPR013784">
    <property type="entry name" value="Carb-bd-like_fold"/>
</dbReference>
<dbReference type="InterPro" id="IPR011990">
    <property type="entry name" value="TPR-like_helical_dom_sf"/>
</dbReference>
<organism evidence="1 2">
    <name type="scientific">Evansella caseinilytica</name>
    <dbReference type="NCBI Taxonomy" id="1503961"/>
    <lineage>
        <taxon>Bacteria</taxon>
        <taxon>Bacillati</taxon>
        <taxon>Bacillota</taxon>
        <taxon>Bacilli</taxon>
        <taxon>Bacillales</taxon>
        <taxon>Bacillaceae</taxon>
        <taxon>Evansella</taxon>
    </lineage>
</organism>
<dbReference type="STRING" id="1503961.SAMN05421736_13013"/>
<dbReference type="Gene3D" id="1.25.40.10">
    <property type="entry name" value="Tetratricopeptide repeat domain"/>
    <property type="match status" value="1"/>
</dbReference>
<dbReference type="Pfam" id="PF13620">
    <property type="entry name" value="CarboxypepD_reg"/>
    <property type="match status" value="1"/>
</dbReference>
<proteinExistence type="predicted"/>
<keyword evidence="2" id="KW-1185">Reference proteome</keyword>
<dbReference type="Proteomes" id="UP000198935">
    <property type="component" value="Unassembled WGS sequence"/>
</dbReference>
<gene>
    <name evidence="1" type="ORF">SAMN05421736_13013</name>
</gene>
<name>A0A1H3UYZ0_9BACI</name>
<keyword evidence="1" id="KW-0121">Carboxypeptidase</keyword>
<dbReference type="GO" id="GO:0004180">
    <property type="term" value="F:carboxypeptidase activity"/>
    <property type="evidence" value="ECO:0007669"/>
    <property type="project" value="UniProtKB-KW"/>
</dbReference>
<dbReference type="Gene3D" id="2.60.40.1120">
    <property type="entry name" value="Carboxypeptidase-like, regulatory domain"/>
    <property type="match status" value="1"/>
</dbReference>
<dbReference type="GO" id="GO:0030246">
    <property type="term" value="F:carbohydrate binding"/>
    <property type="evidence" value="ECO:0007669"/>
    <property type="project" value="InterPro"/>
</dbReference>
<dbReference type="InterPro" id="IPR013783">
    <property type="entry name" value="Ig-like_fold"/>
</dbReference>
<evidence type="ECO:0000313" key="1">
    <source>
        <dbReference type="EMBL" id="SDZ67548.1"/>
    </source>
</evidence>
<dbReference type="SUPFAM" id="SSF48452">
    <property type="entry name" value="TPR-like"/>
    <property type="match status" value="1"/>
</dbReference>